<feature type="domain" description="Peptidase S1" evidence="3">
    <location>
        <begin position="45"/>
        <end position="124"/>
    </location>
</feature>
<dbReference type="PANTHER" id="PTHR15462">
    <property type="entry name" value="SERINE PROTEASE"/>
    <property type="match status" value="1"/>
</dbReference>
<dbReference type="EC" id="3.4.21.-" evidence="4"/>
<gene>
    <name evidence="4" type="ORF">PXK24_21450</name>
</gene>
<dbReference type="RefSeq" id="WP_274838903.1">
    <property type="nucleotide sequence ID" value="NZ_JARCJE010000028.1"/>
</dbReference>
<dbReference type="EMBL" id="JARCJK010000032">
    <property type="protein sequence ID" value="MDE4168244.1"/>
    <property type="molecule type" value="Genomic_DNA"/>
</dbReference>
<dbReference type="InterPro" id="IPR001254">
    <property type="entry name" value="Trypsin_dom"/>
</dbReference>
<organism evidence="4 5">
    <name type="scientific">Phaeobacter gallaeciensis</name>
    <dbReference type="NCBI Taxonomy" id="60890"/>
    <lineage>
        <taxon>Bacteria</taxon>
        <taxon>Pseudomonadati</taxon>
        <taxon>Pseudomonadota</taxon>
        <taxon>Alphaproteobacteria</taxon>
        <taxon>Rhodobacterales</taxon>
        <taxon>Roseobacteraceae</taxon>
        <taxon>Phaeobacter</taxon>
    </lineage>
</organism>
<dbReference type="InterPro" id="IPR018114">
    <property type="entry name" value="TRYPSIN_HIS"/>
</dbReference>
<evidence type="ECO:0000313" key="4">
    <source>
        <dbReference type="EMBL" id="MDE4168244.1"/>
    </source>
</evidence>
<dbReference type="InterPro" id="IPR009003">
    <property type="entry name" value="Peptidase_S1_PA"/>
</dbReference>
<dbReference type="AlphaFoldDB" id="A0ABD4XFL0"/>
<name>A0ABD4XFL0_9RHOB</name>
<evidence type="ECO:0000256" key="1">
    <source>
        <dbReference type="ARBA" id="ARBA00022729"/>
    </source>
</evidence>
<feature type="signal peptide" evidence="2">
    <location>
        <begin position="1"/>
        <end position="20"/>
    </location>
</feature>
<evidence type="ECO:0000259" key="3">
    <source>
        <dbReference type="Pfam" id="PF00089"/>
    </source>
</evidence>
<dbReference type="GO" id="GO:0016787">
    <property type="term" value="F:hydrolase activity"/>
    <property type="evidence" value="ECO:0007669"/>
    <property type="project" value="UniProtKB-KW"/>
</dbReference>
<keyword evidence="4" id="KW-0378">Hydrolase</keyword>
<comment type="caution">
    <text evidence="4">The sequence shown here is derived from an EMBL/GenBank/DDBJ whole genome shotgun (WGS) entry which is preliminary data.</text>
</comment>
<evidence type="ECO:0000313" key="5">
    <source>
        <dbReference type="Proteomes" id="UP001218364"/>
    </source>
</evidence>
<reference evidence="4 5" key="1">
    <citation type="submission" date="2023-02" db="EMBL/GenBank/DDBJ databases">
        <title>Population genomics of bacteria associated with diatom.</title>
        <authorList>
            <person name="Xie J."/>
            <person name="Wang H."/>
        </authorList>
    </citation>
    <scope>NUCLEOTIDE SEQUENCE [LARGE SCALE GENOMIC DNA]</scope>
    <source>
        <strain evidence="4 5">PT47_8</strain>
    </source>
</reference>
<dbReference type="InterPro" id="IPR043504">
    <property type="entry name" value="Peptidase_S1_PA_chymotrypsin"/>
</dbReference>
<dbReference type="PROSITE" id="PS00134">
    <property type="entry name" value="TRYPSIN_HIS"/>
    <property type="match status" value="1"/>
</dbReference>
<proteinExistence type="predicted"/>
<dbReference type="PANTHER" id="PTHR15462:SF8">
    <property type="entry name" value="SERINE PROTEASE"/>
    <property type="match status" value="1"/>
</dbReference>
<dbReference type="Gene3D" id="2.40.10.10">
    <property type="entry name" value="Trypsin-like serine proteases"/>
    <property type="match status" value="2"/>
</dbReference>
<feature type="chain" id="PRO_5044741068" evidence="2">
    <location>
        <begin position="21"/>
        <end position="225"/>
    </location>
</feature>
<dbReference type="Pfam" id="PF00089">
    <property type="entry name" value="Trypsin"/>
    <property type="match status" value="1"/>
</dbReference>
<accession>A0ABD4XFL0</accession>
<keyword evidence="1 2" id="KW-0732">Signal</keyword>
<dbReference type="InterPro" id="IPR050966">
    <property type="entry name" value="Glutamyl_endopeptidase"/>
</dbReference>
<dbReference type="Proteomes" id="UP001218364">
    <property type="component" value="Unassembled WGS sequence"/>
</dbReference>
<evidence type="ECO:0000256" key="2">
    <source>
        <dbReference type="SAM" id="SignalP"/>
    </source>
</evidence>
<dbReference type="SUPFAM" id="SSF50494">
    <property type="entry name" value="Trypsin-like serine proteases"/>
    <property type="match status" value="1"/>
</dbReference>
<protein>
    <submittedName>
        <fullName evidence="4">Trypsin-like serine protease</fullName>
        <ecNumber evidence="4">3.4.21.-</ecNumber>
    </submittedName>
</protein>
<sequence length="225" mass="24303">MRAFYLLSAFIALTCISACADDNLFSAGSTERPLSAGLVNIILPDALCTGVQIDELRAITAAHCLYNKKGEEVVNLEEIHVVKDMNPSHVSVRVSSAEMFPGFSIASRAVDNFNYDVAVLTFSDVVPGNFRNPNTFDIPLSLGDELSTAYYKNVKRGLQLVETPCNFLNRKKSVLVLDCPVDFGASGAPVYRLGRNGSSDLVAIIVAKAMWGNKRVALAVNVGKV</sequence>